<feature type="coiled-coil region" evidence="1">
    <location>
        <begin position="338"/>
        <end position="365"/>
    </location>
</feature>
<keyword evidence="1" id="KW-0175">Coiled coil</keyword>
<protein>
    <submittedName>
        <fullName evidence="3">Uncharacterized protein</fullName>
    </submittedName>
</protein>
<reference evidence="3" key="1">
    <citation type="submission" date="2016-09" db="EMBL/GenBank/DDBJ databases">
        <authorList>
            <consortium name="Pathogen Informatics"/>
            <person name="Sun Q."/>
            <person name="Inoue M."/>
        </authorList>
    </citation>
    <scope>NUCLEOTIDE SEQUENCE</scope>
</reference>
<proteinExistence type="predicted"/>
<feature type="region of interest" description="Disordered" evidence="2">
    <location>
        <begin position="518"/>
        <end position="538"/>
    </location>
</feature>
<organism evidence="3 4">
    <name type="scientific">Plasmodium gaboni</name>
    <dbReference type="NCBI Taxonomy" id="647221"/>
    <lineage>
        <taxon>Eukaryota</taxon>
        <taxon>Sar</taxon>
        <taxon>Alveolata</taxon>
        <taxon>Apicomplexa</taxon>
        <taxon>Aconoidasida</taxon>
        <taxon>Haemosporida</taxon>
        <taxon>Plasmodiidae</taxon>
        <taxon>Plasmodium</taxon>
        <taxon>Plasmodium (Laverania)</taxon>
    </lineage>
</organism>
<accession>A0ABY1USN6</accession>
<evidence type="ECO:0000313" key="4">
    <source>
        <dbReference type="Proteomes" id="UP000831156"/>
    </source>
</evidence>
<dbReference type="EMBL" id="LT969436">
    <property type="protein sequence ID" value="SOV18033.1"/>
    <property type="molecule type" value="Genomic_DNA"/>
</dbReference>
<keyword evidence="4" id="KW-1185">Reference proteome</keyword>
<gene>
    <name evidence="3" type="ORF">PGABG01_1350400</name>
</gene>
<evidence type="ECO:0000313" key="3">
    <source>
        <dbReference type="EMBL" id="SOV18033.1"/>
    </source>
</evidence>
<feature type="compositionally biased region" description="Low complexity" evidence="2">
    <location>
        <begin position="520"/>
        <end position="538"/>
    </location>
</feature>
<dbReference type="Proteomes" id="UP000831156">
    <property type="component" value="Chromosome 13"/>
</dbReference>
<evidence type="ECO:0000256" key="2">
    <source>
        <dbReference type="SAM" id="MobiDB-lite"/>
    </source>
</evidence>
<name>A0ABY1USN6_9APIC</name>
<evidence type="ECO:0000256" key="1">
    <source>
        <dbReference type="SAM" id="Coils"/>
    </source>
</evidence>
<sequence>MNDFSEEYDFMQRIHKVEGYNEYNMNKGLEGNKDDDLLYGKDKCEKEFYLKSKYDKYSNVLNGFGKDDKYSYLKKLKNEKEYRKRSEGPSFGRAVVDYDSKKSNINELTKIHEIVYYIHANKRNVYDYLNKQTDLENNYYQIEEKPQNLTNDIVRENEEYIYLNENAYYKLKINKEDKDDAGGGAGGGGGRNYNDGGIHNIGNMKIRYTVDDNGNNIMGDIIEGDNFLLNIANSLFTFKDYIKNVIYFLSKIFHYNFLDYTYIKNYSLTNYFDKNVKDYMKYLKKSEDTRFLSQEFILRKKFITPHFIYNCVDCNYNTNDNGIIILSSIYPFMHSYDYNQKLKDLRNQENELDNILNNERKRRRKTIFSFVNKFRNFVVNKIYSDKSNVNNMNSRIRNQSEYSEFLKKFESSINEEGELIQDIIFPGKAQMIFINFKQLENNFTNMISNVEVKNERVQVSSLILGYEKKEHIKYTDILISNILKNIKKKYPDMVINDENPVNFLLEQKDSIPRKLSAESGNDFKNNINKNHNSNNNNNNYNNNNYYGDNISYHNNSVKNNMHNFMPSTNTSSYTNKNFLSSEMSSDIYFNKKDLYKLSDLKDYIYNSPSHLMKEKKSSCEYVTCVCFDNNSNNCNLINNFVLGYNTGKLEYIYGKIIYSNISHCDLLIDYYSKKNKKFSYELNKRIYLNGSVIKISFAPNGFFCLILTSRTLYLCNFFYFSIYEITNNCYNSQYVNFLWLNNNSYVIFNDKGHIHLYEKNLKSDGFQGFSVVKTFFINQEIFFNSICEYHLYSNSIYLYTGEIEKKRRKKCSGHLFKKNNINNNNNKNIRKKRTSEYFYKYDCNLIIIDLNSDIHKNISNYKGKEFLNMYLKDNMNDIDNNMKEIKMLEKLIDNANTFEDEDIPFDKLTYINIKDFNNYISTIKTFGNNLYMNNESGDEHILEYDPTKSDENFSLKKLFVNYIKDVKRYLYNLKNDNIVNILLPRYYSSSDDYNYNNFLNIRFFTIEKSDNKHLIALDTETDFVYIYKIRKNVYLDDDTLDNLKNRRLVGGIGSGFHFNNPLQMFYSTYMKKESLLKDEWRIYNDYIYINTKKPQKFIKYNLLYIIKNQRKIFFPLHVYVINTKRNENEYFLFIKWATIKNSFIYSSYSSLNKVSKMKEYFKRDDEKLLKVLENPKNIFLYNINENDYPDSYLYNNNSSNRNHINNNRLLNRRNKLIDKDYLSENDENYILGNKYKDKLNKQHEPYRHSYRQHLGPEDYMNKTPMKNIPPRNFFTTPVSPNNLNMNNIHMMNNNNNTYNIDNPGRYSDNDLYHNNAAFYMNNKAHPTYQNYLQEKKNNEEDSKWSYFKKMNIFRRDNKSDMDDFHDADEDYYNRQRAMYNSDNDPRYRSNKNRNNLNMEQDHILNDMRSPHFYSTSNHMRYNRLQDGTDGSSTIENNDINNMNHIDFVNDINNNPKNNYDNNYSKYDSYKNIRLDINNTDNINNNNNNANTTYNNKNIMNNDIYQISSDLSSYLNDIEKTNNNIGSIYKNNKDLNNVDYMYNEKDKYKTDNQKDMTSTYRKYI</sequence>